<dbReference type="PANTHER" id="PTHR43744:SF12">
    <property type="entry name" value="ABC TRANSPORTER PERMEASE PROTEIN MG189-RELATED"/>
    <property type="match status" value="1"/>
</dbReference>
<reference evidence="10 11" key="1">
    <citation type="submission" date="2021-03" db="EMBL/GenBank/DDBJ databases">
        <title>Sequencing the genomes of 1000 actinobacteria strains.</title>
        <authorList>
            <person name="Klenk H.-P."/>
        </authorList>
    </citation>
    <scope>NUCLEOTIDE SEQUENCE [LARGE SCALE GENOMIC DNA]</scope>
    <source>
        <strain evidence="10 11">DSM 14566</strain>
    </source>
</reference>
<comment type="subcellular location">
    <subcellularLocation>
        <location evidence="1 7">Cell membrane</location>
        <topology evidence="1 7">Multi-pass membrane protein</topology>
    </subcellularLocation>
</comment>
<evidence type="ECO:0000256" key="2">
    <source>
        <dbReference type="ARBA" id="ARBA00022448"/>
    </source>
</evidence>
<keyword evidence="11" id="KW-1185">Reference proteome</keyword>
<evidence type="ECO:0000259" key="9">
    <source>
        <dbReference type="PROSITE" id="PS50928"/>
    </source>
</evidence>
<dbReference type="InterPro" id="IPR000515">
    <property type="entry name" value="MetI-like"/>
</dbReference>
<feature type="transmembrane region" description="Helical" evidence="7">
    <location>
        <begin position="212"/>
        <end position="236"/>
    </location>
</feature>
<keyword evidence="2 7" id="KW-0813">Transport</keyword>
<sequence length="311" mass="33519">MNTTLDRGPTPPTSIPDAAADGSRPRTRRRSRRTSPATRITLTAVLAIAAAYFLFPVYWLLVAATKSTGDLFGTSGLVLNDPQLLSNLRGVLTFDDGIFLRWVGNSLLYAGVSSVVATLLALAGGYCMAKFAFRGREALFNVFLAGVMIPGTALALPLFLLMSDIGLIDTVWAVLIPSLVSPFGLYLSRIYATASVPDSLLEAARIDGAGEFRIFATLGLRLMAPAGVTILLFQFIGAWNNYFLPLVMLSDQRLYPLTLGLVTWNSVSDRHPELYEMTVAGALLSVVPLMVAIIVLQRHLRPGLTEGSVKG</sequence>
<evidence type="ECO:0000313" key="11">
    <source>
        <dbReference type="Proteomes" id="UP001519290"/>
    </source>
</evidence>
<dbReference type="Pfam" id="PF00528">
    <property type="entry name" value="BPD_transp_1"/>
    <property type="match status" value="1"/>
</dbReference>
<comment type="caution">
    <text evidence="10">The sequence shown here is derived from an EMBL/GenBank/DDBJ whole genome shotgun (WGS) entry which is preliminary data.</text>
</comment>
<evidence type="ECO:0000256" key="5">
    <source>
        <dbReference type="ARBA" id="ARBA00022989"/>
    </source>
</evidence>
<feature type="transmembrane region" description="Helical" evidence="7">
    <location>
        <begin position="172"/>
        <end position="192"/>
    </location>
</feature>
<gene>
    <name evidence="10" type="ORF">JOF43_001229</name>
</gene>
<feature type="transmembrane region" description="Helical" evidence="7">
    <location>
        <begin position="138"/>
        <end position="160"/>
    </location>
</feature>
<evidence type="ECO:0000256" key="1">
    <source>
        <dbReference type="ARBA" id="ARBA00004651"/>
    </source>
</evidence>
<dbReference type="InterPro" id="IPR035906">
    <property type="entry name" value="MetI-like_sf"/>
</dbReference>
<protein>
    <submittedName>
        <fullName evidence="10">Multiple sugar transport system permease protein</fullName>
    </submittedName>
</protein>
<evidence type="ECO:0000256" key="6">
    <source>
        <dbReference type="ARBA" id="ARBA00023136"/>
    </source>
</evidence>
<keyword evidence="10" id="KW-0762">Sugar transport</keyword>
<dbReference type="CDD" id="cd06261">
    <property type="entry name" value="TM_PBP2"/>
    <property type="match status" value="1"/>
</dbReference>
<keyword evidence="3" id="KW-1003">Cell membrane</keyword>
<feature type="transmembrane region" description="Helical" evidence="7">
    <location>
        <begin position="107"/>
        <end position="126"/>
    </location>
</feature>
<keyword evidence="6 7" id="KW-0472">Membrane</keyword>
<feature type="transmembrane region" description="Helical" evidence="7">
    <location>
        <begin position="274"/>
        <end position="296"/>
    </location>
</feature>
<dbReference type="Proteomes" id="UP001519290">
    <property type="component" value="Unassembled WGS sequence"/>
</dbReference>
<feature type="transmembrane region" description="Helical" evidence="7">
    <location>
        <begin position="40"/>
        <end position="61"/>
    </location>
</feature>
<evidence type="ECO:0000256" key="8">
    <source>
        <dbReference type="SAM" id="MobiDB-lite"/>
    </source>
</evidence>
<keyword evidence="4 7" id="KW-0812">Transmembrane</keyword>
<accession>A0ABS4WYJ4</accession>
<evidence type="ECO:0000256" key="4">
    <source>
        <dbReference type="ARBA" id="ARBA00022692"/>
    </source>
</evidence>
<dbReference type="Gene3D" id="1.10.3720.10">
    <property type="entry name" value="MetI-like"/>
    <property type="match status" value="1"/>
</dbReference>
<name>A0ABS4WYJ4_9MICO</name>
<organism evidence="10 11">
    <name type="scientific">Brachybacterium sacelli</name>
    <dbReference type="NCBI Taxonomy" id="173364"/>
    <lineage>
        <taxon>Bacteria</taxon>
        <taxon>Bacillati</taxon>
        <taxon>Actinomycetota</taxon>
        <taxon>Actinomycetes</taxon>
        <taxon>Micrococcales</taxon>
        <taxon>Dermabacteraceae</taxon>
        <taxon>Brachybacterium</taxon>
    </lineage>
</organism>
<proteinExistence type="inferred from homology"/>
<evidence type="ECO:0000256" key="7">
    <source>
        <dbReference type="RuleBase" id="RU363032"/>
    </source>
</evidence>
<dbReference type="PANTHER" id="PTHR43744">
    <property type="entry name" value="ABC TRANSPORTER PERMEASE PROTEIN MG189-RELATED-RELATED"/>
    <property type="match status" value="1"/>
</dbReference>
<evidence type="ECO:0000313" key="10">
    <source>
        <dbReference type="EMBL" id="MBP2381272.1"/>
    </source>
</evidence>
<feature type="region of interest" description="Disordered" evidence="8">
    <location>
        <begin position="1"/>
        <end position="35"/>
    </location>
</feature>
<comment type="similarity">
    <text evidence="7">Belongs to the binding-protein-dependent transport system permease family.</text>
</comment>
<keyword evidence="5 7" id="KW-1133">Transmembrane helix</keyword>
<dbReference type="PROSITE" id="PS50928">
    <property type="entry name" value="ABC_TM1"/>
    <property type="match status" value="1"/>
</dbReference>
<dbReference type="EMBL" id="JAGIOD010000001">
    <property type="protein sequence ID" value="MBP2381272.1"/>
    <property type="molecule type" value="Genomic_DNA"/>
</dbReference>
<evidence type="ECO:0000256" key="3">
    <source>
        <dbReference type="ARBA" id="ARBA00022475"/>
    </source>
</evidence>
<feature type="domain" description="ABC transmembrane type-1" evidence="9">
    <location>
        <begin position="103"/>
        <end position="296"/>
    </location>
</feature>
<dbReference type="RefSeq" id="WP_209900299.1">
    <property type="nucleotide sequence ID" value="NZ_BAAAJW010000021.1"/>
</dbReference>
<dbReference type="SUPFAM" id="SSF161098">
    <property type="entry name" value="MetI-like"/>
    <property type="match status" value="1"/>
</dbReference>